<gene>
    <name evidence="2" type="ORF">GCM10010439_32290</name>
</gene>
<sequence length="127" mass="13058">MSPRTPIPPSVPSTPPPRPASRPAFTPLSRPGFPPLAAAALLVTDVRPHPVSSPDLVLRGDPAPTRIRSDADPARTDAPSGPSLVPFGPRSDCASQRPGGAPPVPQKGADRVGMRGCDGTRPEGRPA</sequence>
<dbReference type="Proteomes" id="UP001501842">
    <property type="component" value="Unassembled WGS sequence"/>
</dbReference>
<evidence type="ECO:0000256" key="1">
    <source>
        <dbReference type="SAM" id="MobiDB-lite"/>
    </source>
</evidence>
<dbReference type="EMBL" id="BAAATZ010000012">
    <property type="protein sequence ID" value="GAA2727136.1"/>
    <property type="molecule type" value="Genomic_DNA"/>
</dbReference>
<evidence type="ECO:0000313" key="2">
    <source>
        <dbReference type="EMBL" id="GAA2727136.1"/>
    </source>
</evidence>
<name>A0ABN3UAN9_9ACTN</name>
<feature type="compositionally biased region" description="Pro residues" evidence="1">
    <location>
        <begin position="1"/>
        <end position="20"/>
    </location>
</feature>
<feature type="compositionally biased region" description="Basic and acidic residues" evidence="1">
    <location>
        <begin position="108"/>
        <end position="127"/>
    </location>
</feature>
<feature type="region of interest" description="Disordered" evidence="1">
    <location>
        <begin position="48"/>
        <end position="127"/>
    </location>
</feature>
<proteinExistence type="predicted"/>
<reference evidence="2 3" key="1">
    <citation type="journal article" date="2019" name="Int. J. Syst. Evol. Microbiol.">
        <title>The Global Catalogue of Microorganisms (GCM) 10K type strain sequencing project: providing services to taxonomists for standard genome sequencing and annotation.</title>
        <authorList>
            <consortium name="The Broad Institute Genomics Platform"/>
            <consortium name="The Broad Institute Genome Sequencing Center for Infectious Disease"/>
            <person name="Wu L."/>
            <person name="Ma J."/>
        </authorList>
    </citation>
    <scope>NUCLEOTIDE SEQUENCE [LARGE SCALE GENOMIC DNA]</scope>
    <source>
        <strain evidence="2 3">JCM 8201</strain>
    </source>
</reference>
<keyword evidence="3" id="KW-1185">Reference proteome</keyword>
<organism evidence="2 3">
    <name type="scientific">Actinocorallia aurantiaca</name>
    <dbReference type="NCBI Taxonomy" id="46204"/>
    <lineage>
        <taxon>Bacteria</taxon>
        <taxon>Bacillati</taxon>
        <taxon>Actinomycetota</taxon>
        <taxon>Actinomycetes</taxon>
        <taxon>Streptosporangiales</taxon>
        <taxon>Thermomonosporaceae</taxon>
        <taxon>Actinocorallia</taxon>
    </lineage>
</organism>
<comment type="caution">
    <text evidence="2">The sequence shown here is derived from an EMBL/GenBank/DDBJ whole genome shotgun (WGS) entry which is preliminary data.</text>
</comment>
<protein>
    <submittedName>
        <fullName evidence="2">Uncharacterized protein</fullName>
    </submittedName>
</protein>
<accession>A0ABN3UAN9</accession>
<feature type="region of interest" description="Disordered" evidence="1">
    <location>
        <begin position="1"/>
        <end position="34"/>
    </location>
</feature>
<evidence type="ECO:0000313" key="3">
    <source>
        <dbReference type="Proteomes" id="UP001501842"/>
    </source>
</evidence>